<protein>
    <submittedName>
        <fullName evidence="1">Uncharacterized protein</fullName>
    </submittedName>
</protein>
<evidence type="ECO:0000313" key="1">
    <source>
        <dbReference type="EMBL" id="EFJ28749.1"/>
    </source>
</evidence>
<accession>D8RHB6</accession>
<proteinExistence type="predicted"/>
<gene>
    <name evidence="1" type="ORF">SELMODRAFT_411336</name>
</gene>
<dbReference type="Proteomes" id="UP000001514">
    <property type="component" value="Unassembled WGS sequence"/>
</dbReference>
<dbReference type="EMBL" id="GL377579">
    <property type="protein sequence ID" value="EFJ28749.1"/>
    <property type="molecule type" value="Genomic_DNA"/>
</dbReference>
<sequence length="116" mass="12818">MVEAEDRLLVLRVSKKTSLKPYHGYAGRSSQESLFSLAARSNEQKSGKVGSEAFHSSLHITMLEEKFSSAGKMRDFMRVLTVFQRRILILDGADEKVQLDSAIEAAMAVVNRGGSI</sequence>
<dbReference type="InParanoid" id="D8RHB6"/>
<name>D8RHB6_SELML</name>
<dbReference type="AlphaFoldDB" id="D8RHB6"/>
<dbReference type="KEGG" id="smo:SELMODRAFT_411336"/>
<evidence type="ECO:0000313" key="2">
    <source>
        <dbReference type="Proteomes" id="UP000001514"/>
    </source>
</evidence>
<reference evidence="1 2" key="1">
    <citation type="journal article" date="2011" name="Science">
        <title>The Selaginella genome identifies genetic changes associated with the evolution of vascular plants.</title>
        <authorList>
            <person name="Banks J.A."/>
            <person name="Nishiyama T."/>
            <person name="Hasebe M."/>
            <person name="Bowman J.L."/>
            <person name="Gribskov M."/>
            <person name="dePamphilis C."/>
            <person name="Albert V.A."/>
            <person name="Aono N."/>
            <person name="Aoyama T."/>
            <person name="Ambrose B.A."/>
            <person name="Ashton N.W."/>
            <person name="Axtell M.J."/>
            <person name="Barker E."/>
            <person name="Barker M.S."/>
            <person name="Bennetzen J.L."/>
            <person name="Bonawitz N.D."/>
            <person name="Chapple C."/>
            <person name="Cheng C."/>
            <person name="Correa L.G."/>
            <person name="Dacre M."/>
            <person name="DeBarry J."/>
            <person name="Dreyer I."/>
            <person name="Elias M."/>
            <person name="Engstrom E.M."/>
            <person name="Estelle M."/>
            <person name="Feng L."/>
            <person name="Finet C."/>
            <person name="Floyd S.K."/>
            <person name="Frommer W.B."/>
            <person name="Fujita T."/>
            <person name="Gramzow L."/>
            <person name="Gutensohn M."/>
            <person name="Harholt J."/>
            <person name="Hattori M."/>
            <person name="Heyl A."/>
            <person name="Hirai T."/>
            <person name="Hiwatashi Y."/>
            <person name="Ishikawa M."/>
            <person name="Iwata M."/>
            <person name="Karol K.G."/>
            <person name="Koehler B."/>
            <person name="Kolukisaoglu U."/>
            <person name="Kubo M."/>
            <person name="Kurata T."/>
            <person name="Lalonde S."/>
            <person name="Li K."/>
            <person name="Li Y."/>
            <person name="Litt A."/>
            <person name="Lyons E."/>
            <person name="Manning G."/>
            <person name="Maruyama T."/>
            <person name="Michael T.P."/>
            <person name="Mikami K."/>
            <person name="Miyazaki S."/>
            <person name="Morinaga S."/>
            <person name="Murata T."/>
            <person name="Mueller-Roeber B."/>
            <person name="Nelson D.R."/>
            <person name="Obara M."/>
            <person name="Oguri Y."/>
            <person name="Olmstead R.G."/>
            <person name="Onodera N."/>
            <person name="Petersen B.L."/>
            <person name="Pils B."/>
            <person name="Prigge M."/>
            <person name="Rensing S.A."/>
            <person name="Riano-Pachon D.M."/>
            <person name="Roberts A.W."/>
            <person name="Sato Y."/>
            <person name="Scheller H.V."/>
            <person name="Schulz B."/>
            <person name="Schulz C."/>
            <person name="Shakirov E.V."/>
            <person name="Shibagaki N."/>
            <person name="Shinohara N."/>
            <person name="Shippen D.E."/>
            <person name="Soerensen I."/>
            <person name="Sotooka R."/>
            <person name="Sugimoto N."/>
            <person name="Sugita M."/>
            <person name="Sumikawa N."/>
            <person name="Tanurdzic M."/>
            <person name="Theissen G."/>
            <person name="Ulvskov P."/>
            <person name="Wakazuki S."/>
            <person name="Weng J.K."/>
            <person name="Willats W.W."/>
            <person name="Wipf D."/>
            <person name="Wolf P.G."/>
            <person name="Yang L."/>
            <person name="Zimmer A.D."/>
            <person name="Zhu Q."/>
            <person name="Mitros T."/>
            <person name="Hellsten U."/>
            <person name="Loque D."/>
            <person name="Otillar R."/>
            <person name="Salamov A."/>
            <person name="Schmutz J."/>
            <person name="Shapiro H."/>
            <person name="Lindquist E."/>
            <person name="Lucas S."/>
            <person name="Rokhsar D."/>
            <person name="Grigoriev I.V."/>
        </authorList>
    </citation>
    <scope>NUCLEOTIDE SEQUENCE [LARGE SCALE GENOMIC DNA]</scope>
</reference>
<dbReference type="Gramene" id="EFJ28749">
    <property type="protein sequence ID" value="EFJ28749"/>
    <property type="gene ID" value="SELMODRAFT_411336"/>
</dbReference>
<dbReference type="HOGENOM" id="CLU_2101128_0_0_1"/>
<organism evidence="2">
    <name type="scientific">Selaginella moellendorffii</name>
    <name type="common">Spikemoss</name>
    <dbReference type="NCBI Taxonomy" id="88036"/>
    <lineage>
        <taxon>Eukaryota</taxon>
        <taxon>Viridiplantae</taxon>
        <taxon>Streptophyta</taxon>
        <taxon>Embryophyta</taxon>
        <taxon>Tracheophyta</taxon>
        <taxon>Lycopodiopsida</taxon>
        <taxon>Selaginellales</taxon>
        <taxon>Selaginellaceae</taxon>
        <taxon>Selaginella</taxon>
    </lineage>
</organism>
<keyword evidence="2" id="KW-1185">Reference proteome</keyword>